<dbReference type="CDD" id="cd00200">
    <property type="entry name" value="WD40"/>
    <property type="match status" value="1"/>
</dbReference>
<dbReference type="Proteomes" id="UP000324800">
    <property type="component" value="Unassembled WGS sequence"/>
</dbReference>
<gene>
    <name evidence="4" type="ORF">EZS28_011457</name>
</gene>
<keyword evidence="2" id="KW-0677">Repeat</keyword>
<feature type="repeat" description="WD" evidence="3">
    <location>
        <begin position="597"/>
        <end position="629"/>
    </location>
</feature>
<reference evidence="4 5" key="1">
    <citation type="submission" date="2019-03" db="EMBL/GenBank/DDBJ databases">
        <title>Single cell metagenomics reveals metabolic interactions within the superorganism composed of flagellate Streblomastix strix and complex community of Bacteroidetes bacteria on its surface.</title>
        <authorList>
            <person name="Treitli S.C."/>
            <person name="Kolisko M."/>
            <person name="Husnik F."/>
            <person name="Keeling P."/>
            <person name="Hampl V."/>
        </authorList>
    </citation>
    <scope>NUCLEOTIDE SEQUENCE [LARGE SCALE GENOMIC DNA]</scope>
    <source>
        <strain evidence="4">ST1C</strain>
    </source>
</reference>
<dbReference type="InterPro" id="IPR036322">
    <property type="entry name" value="WD40_repeat_dom_sf"/>
</dbReference>
<dbReference type="InterPro" id="IPR001680">
    <property type="entry name" value="WD40_rpt"/>
</dbReference>
<dbReference type="Pfam" id="PF00400">
    <property type="entry name" value="WD40"/>
    <property type="match status" value="7"/>
</dbReference>
<evidence type="ECO:0000256" key="3">
    <source>
        <dbReference type="PROSITE-ProRule" id="PRU00221"/>
    </source>
</evidence>
<dbReference type="InterPro" id="IPR019775">
    <property type="entry name" value="WD40_repeat_CS"/>
</dbReference>
<dbReference type="GO" id="GO:0005929">
    <property type="term" value="C:cilium"/>
    <property type="evidence" value="ECO:0007669"/>
    <property type="project" value="UniProtKB-ARBA"/>
</dbReference>
<dbReference type="PROSITE" id="PS50294">
    <property type="entry name" value="WD_REPEATS_REGION"/>
    <property type="match status" value="3"/>
</dbReference>
<dbReference type="PANTHER" id="PTHR13720">
    <property type="entry name" value="WD-40 REPEAT PROTEIN"/>
    <property type="match status" value="1"/>
</dbReference>
<dbReference type="InterPro" id="IPR020472">
    <property type="entry name" value="WD40_PAC1"/>
</dbReference>
<organism evidence="4 5">
    <name type="scientific">Streblomastix strix</name>
    <dbReference type="NCBI Taxonomy" id="222440"/>
    <lineage>
        <taxon>Eukaryota</taxon>
        <taxon>Metamonada</taxon>
        <taxon>Preaxostyla</taxon>
        <taxon>Oxymonadida</taxon>
        <taxon>Streblomastigidae</taxon>
        <taxon>Streblomastix</taxon>
    </lineage>
</organism>
<dbReference type="Gene3D" id="2.130.10.10">
    <property type="entry name" value="YVTN repeat-like/Quinoprotein amine dehydrogenase"/>
    <property type="match status" value="5"/>
</dbReference>
<comment type="caution">
    <text evidence="4">The sequence shown here is derived from an EMBL/GenBank/DDBJ whole genome shotgun (WGS) entry which is preliminary data.</text>
</comment>
<keyword evidence="1 3" id="KW-0853">WD repeat</keyword>
<evidence type="ECO:0000313" key="5">
    <source>
        <dbReference type="Proteomes" id="UP000324800"/>
    </source>
</evidence>
<evidence type="ECO:0000313" key="4">
    <source>
        <dbReference type="EMBL" id="KAA6393014.1"/>
    </source>
</evidence>
<feature type="repeat" description="WD" evidence="3">
    <location>
        <begin position="638"/>
        <end position="672"/>
    </location>
</feature>
<dbReference type="AlphaFoldDB" id="A0A5J4WDE6"/>
<dbReference type="InterPro" id="IPR015943">
    <property type="entry name" value="WD40/YVTN_repeat-like_dom_sf"/>
</dbReference>
<keyword evidence="4" id="KW-0966">Cell projection</keyword>
<name>A0A5J4WDE6_9EUKA</name>
<dbReference type="PRINTS" id="PR00320">
    <property type="entry name" value="GPROTEINBRPT"/>
</dbReference>
<dbReference type="SMART" id="SM00320">
    <property type="entry name" value="WD40"/>
    <property type="match status" value="9"/>
</dbReference>
<proteinExistence type="predicted"/>
<dbReference type="EMBL" id="SNRW01002364">
    <property type="protein sequence ID" value="KAA6393014.1"/>
    <property type="molecule type" value="Genomic_DNA"/>
</dbReference>
<dbReference type="PROSITE" id="PS00678">
    <property type="entry name" value="WD_REPEATS_1"/>
    <property type="match status" value="2"/>
</dbReference>
<feature type="repeat" description="WD" evidence="3">
    <location>
        <begin position="386"/>
        <end position="429"/>
    </location>
</feature>
<keyword evidence="4" id="KW-0282">Flagellum</keyword>
<dbReference type="SUPFAM" id="SSF50978">
    <property type="entry name" value="WD40 repeat-like"/>
    <property type="match status" value="2"/>
</dbReference>
<protein>
    <submittedName>
        <fullName evidence="4">Putative Cilia-and flagella-associated protein 52</fullName>
    </submittedName>
</protein>
<accession>A0A5J4WDE6</accession>
<dbReference type="InterPro" id="IPR050630">
    <property type="entry name" value="WD_repeat_EMAP"/>
</dbReference>
<evidence type="ECO:0000256" key="2">
    <source>
        <dbReference type="ARBA" id="ARBA00022737"/>
    </source>
</evidence>
<dbReference type="OrthoDB" id="10264376at2759"/>
<sequence>MSTLELEHCIGGVYTIPKSLHLHPDGRQLASIAGASVVLSDISDPHNQAFLQGHIGSICCLAMSKNGKYIASAQIGDDADIFVWDFAERKLLHKLSQHEHGISCMAFTEEGRLLVTIGDQFDHRLFIWDMKTGNVVSNVQILPNGTASIHQEVIERRPPPQPSRMTASTAAPKGGNVGTNPAEIGFCDVQWGGHARDIKRRETSDLIFATVGPNVSLWTLTPATGELKQEKFVHQQGIRHFTCVGFTSDGEKLIAGTSSGDFVALIIRTLMLESITQACSNQIRSLLVTPSGQVLTGGGDGTLTLFRPQGKQYISQLKKQVGNYKDNAVSTGKDGIKGDGGSGVTARYAVTSITNAGNREDKVLCATADGTVSQIELNDFKQTLIQFSHSGPVSSVSFPFDVNDKFATSSHDDDTIRVWDLSTYDAISTCILPRMHPSCNTWVGECLAVGYTDGVIRFIDALEGQVLWTLVDAHRNGCTAIQGSSDSAQIISGGELGELRVWDVRKRKLQTHMKEHGQAVTNIKLFADNKHAVSGSKDRSMSCVDFSVERRLSTFKTRASINGLTLLPDEKRVVTVHSDRSIVYWDLSMADPIRIVNDAHSEQLTSVASAHDIDLFATGSVDHTVKLWNSDGKNLGEFRGHSGVVNNLVFSPDDKQLITVGDDGNVLVWNVF</sequence>
<keyword evidence="4" id="KW-0969">Cilium</keyword>
<evidence type="ECO:0000256" key="1">
    <source>
        <dbReference type="ARBA" id="ARBA00022574"/>
    </source>
</evidence>
<feature type="repeat" description="WD" evidence="3">
    <location>
        <begin position="471"/>
        <end position="512"/>
    </location>
</feature>
<dbReference type="PROSITE" id="PS50082">
    <property type="entry name" value="WD_REPEATS_2"/>
    <property type="match status" value="4"/>
</dbReference>
<dbReference type="PANTHER" id="PTHR13720:SF39">
    <property type="entry name" value="F-BOX DOMAIN-CONTAINING PROTEIN"/>
    <property type="match status" value="1"/>
</dbReference>